<dbReference type="GO" id="GO:0016787">
    <property type="term" value="F:hydrolase activity"/>
    <property type="evidence" value="ECO:0007669"/>
    <property type="project" value="UniProtKB-KW"/>
</dbReference>
<dbReference type="PANTHER" id="PTHR43316">
    <property type="entry name" value="HYDROLASE, HALOACID DELAHOGENASE-RELATED"/>
    <property type="match status" value="1"/>
</dbReference>
<dbReference type="InterPro" id="IPR023214">
    <property type="entry name" value="HAD_sf"/>
</dbReference>
<dbReference type="SFLD" id="SFLDS00003">
    <property type="entry name" value="Haloacid_Dehalogenase"/>
    <property type="match status" value="1"/>
</dbReference>
<reference evidence="3" key="1">
    <citation type="journal article" date="2020" name="mSystems">
        <title>Genome- and Community-Level Interaction Insights into Carbon Utilization and Element Cycling Functions of Hydrothermarchaeota in Hydrothermal Sediment.</title>
        <authorList>
            <person name="Zhou Z."/>
            <person name="Liu Y."/>
            <person name="Xu W."/>
            <person name="Pan J."/>
            <person name="Luo Z.H."/>
            <person name="Li M."/>
        </authorList>
    </citation>
    <scope>NUCLEOTIDE SEQUENCE [LARGE SCALE GENOMIC DNA]</scope>
    <source>
        <strain evidence="3">SpSt-618</strain>
        <strain evidence="4">SpSt-657</strain>
    </source>
</reference>
<protein>
    <submittedName>
        <fullName evidence="3">HAD family hydrolase</fullName>
    </submittedName>
</protein>
<dbReference type="InterPro" id="IPR051540">
    <property type="entry name" value="S-2-haloacid_dehalogenase"/>
</dbReference>
<dbReference type="EMBL" id="DTBZ01000133">
    <property type="protein sequence ID" value="HGQ18735.1"/>
    <property type="molecule type" value="Genomic_DNA"/>
</dbReference>
<evidence type="ECO:0000313" key="3">
    <source>
        <dbReference type="EMBL" id="HGN37016.1"/>
    </source>
</evidence>
<evidence type="ECO:0000256" key="1">
    <source>
        <dbReference type="ARBA" id="ARBA00007958"/>
    </source>
</evidence>
<dbReference type="Gene3D" id="3.40.50.1000">
    <property type="entry name" value="HAD superfamily/HAD-like"/>
    <property type="match status" value="1"/>
</dbReference>
<dbReference type="SFLD" id="SFLDG01129">
    <property type="entry name" value="C1.5:_HAD__Beta-PGM__Phosphata"/>
    <property type="match status" value="1"/>
</dbReference>
<dbReference type="AlphaFoldDB" id="A0A7J3I8A7"/>
<accession>A0A7J3I8A7</accession>
<dbReference type="Pfam" id="PF00702">
    <property type="entry name" value="Hydrolase"/>
    <property type="match status" value="1"/>
</dbReference>
<dbReference type="InterPro" id="IPR006439">
    <property type="entry name" value="HAD-SF_hydro_IA"/>
</dbReference>
<evidence type="ECO:0000313" key="4">
    <source>
        <dbReference type="EMBL" id="HGQ18735.1"/>
    </source>
</evidence>
<evidence type="ECO:0000256" key="2">
    <source>
        <dbReference type="ARBA" id="ARBA00022801"/>
    </source>
</evidence>
<dbReference type="NCBIfam" id="TIGR01549">
    <property type="entry name" value="HAD-SF-IA-v1"/>
    <property type="match status" value="1"/>
</dbReference>
<keyword evidence="2 3" id="KW-0378">Hydrolase</keyword>
<dbReference type="Gene3D" id="1.10.150.400">
    <property type="match status" value="1"/>
</dbReference>
<dbReference type="InterPro" id="IPR036412">
    <property type="entry name" value="HAD-like_sf"/>
</dbReference>
<sequence>MTIDAVVSLPTVFISSDYNPLYRLNTLPIKAVAFDVWNTLLDIGIAFNQLAYVASTKLGIDMHSINKSIIKAYNSAKRLRRYSNLDGFQIVVESQKILANELGIDVDTVMQIIDEAFSTVDINSLPFNDTKEILKILRRVGFKMGIIGNTLFWNSIYTRRILKQLEILDYMDVVLFSDELRINKPDRRIFLQFSKEIDIEPDYIAYVGDSIVEDVGGALSTGMKAIYVDRNRREKIILKDIGIAIITNLLEVVDAIDAF</sequence>
<proteinExistence type="inferred from homology"/>
<comment type="similarity">
    <text evidence="1">Belongs to the HAD-like hydrolase superfamily.</text>
</comment>
<dbReference type="PANTHER" id="PTHR43316:SF3">
    <property type="entry name" value="HALOACID DEHALOGENASE, TYPE II (AFU_ORTHOLOGUE AFUA_2G07750)-RELATED"/>
    <property type="match status" value="1"/>
</dbReference>
<dbReference type="SUPFAM" id="SSF56784">
    <property type="entry name" value="HAD-like"/>
    <property type="match status" value="1"/>
</dbReference>
<organism evidence="3">
    <name type="scientific">Ignisphaera aggregans</name>
    <dbReference type="NCBI Taxonomy" id="334771"/>
    <lineage>
        <taxon>Archaea</taxon>
        <taxon>Thermoproteota</taxon>
        <taxon>Thermoprotei</taxon>
        <taxon>Desulfurococcales</taxon>
        <taxon>Desulfurococcaceae</taxon>
        <taxon>Ignisphaera</taxon>
    </lineage>
</organism>
<name>A0A7J3I8A7_9CREN</name>
<dbReference type="EMBL" id="DTAI01000163">
    <property type="protein sequence ID" value="HGN37016.1"/>
    <property type="molecule type" value="Genomic_DNA"/>
</dbReference>
<gene>
    <name evidence="3" type="ORF">ENT87_05670</name>
    <name evidence="4" type="ORF">ENU30_07180</name>
</gene>
<comment type="caution">
    <text evidence="3">The sequence shown here is derived from an EMBL/GenBank/DDBJ whole genome shotgun (WGS) entry which is preliminary data.</text>
</comment>